<reference evidence="2 3" key="1">
    <citation type="journal article" date="2007" name="Appl. Environ. Microbiol.">
        <title>Isolation of key methanogens for global methane emission from rice paddy fields: a novel isolate affiliated with the clone cluster rice cluster I.</title>
        <authorList>
            <person name="Sakai S."/>
            <person name="Imachi H."/>
            <person name="Sekiguchi Y."/>
            <person name="Ohashi A."/>
            <person name="Harada H."/>
            <person name="Kamagata Y."/>
        </authorList>
    </citation>
    <scope>NUCLEOTIDE SEQUENCE [LARGE SCALE GENOMIC DNA]</scope>
    <source>
        <strain evidence="3">DSM 17711 / JCM 13418 / NBRC 101707 / SANAE</strain>
    </source>
</reference>
<dbReference type="InParanoid" id="D1YVM8"/>
<feature type="transmembrane region" description="Helical" evidence="1">
    <location>
        <begin position="46"/>
        <end position="69"/>
    </location>
</feature>
<dbReference type="KEGG" id="mpd:MCP_0428"/>
<proteinExistence type="predicted"/>
<dbReference type="Proteomes" id="UP000001882">
    <property type="component" value="Chromosome"/>
</dbReference>
<feature type="transmembrane region" description="Helical" evidence="1">
    <location>
        <begin position="12"/>
        <end position="34"/>
    </location>
</feature>
<name>D1YVM8_METPS</name>
<evidence type="ECO:0000256" key="1">
    <source>
        <dbReference type="SAM" id="Phobius"/>
    </source>
</evidence>
<keyword evidence="3" id="KW-1185">Reference proteome</keyword>
<dbReference type="RefSeq" id="WP_012899180.1">
    <property type="nucleotide sequence ID" value="NC_013665.1"/>
</dbReference>
<protein>
    <submittedName>
        <fullName evidence="2">Uncharacterized protein</fullName>
    </submittedName>
</protein>
<gene>
    <name evidence="2" type="ordered locus">MCP_0428</name>
</gene>
<reference evidence="3" key="3">
    <citation type="journal article" date="2011" name="PLoS ONE">
        <title>Genome sequence of a mesophilic hydrogenotrophic methanogen Methanocella paludicola, the first cultivated representative of the order Methanocellales.</title>
        <authorList>
            <person name="Sakai S."/>
            <person name="Takaki Y."/>
            <person name="Shimamura S."/>
            <person name="Sekine M."/>
            <person name="Tajima T."/>
            <person name="Kosugi H."/>
            <person name="Ichikawa N."/>
            <person name="Tasumi E."/>
            <person name="Hiraki A.T."/>
            <person name="Shimizu A."/>
            <person name="Kato Y."/>
            <person name="Nishiko R."/>
            <person name="Mori K."/>
            <person name="Fujita N."/>
            <person name="Imachi H."/>
            <person name="Takai K."/>
        </authorList>
    </citation>
    <scope>NUCLEOTIDE SEQUENCE [LARGE SCALE GENOMIC DNA]</scope>
    <source>
        <strain evidence="3">DSM 17711 / JCM 13418 / NBRC 101707 / SANAE</strain>
    </source>
</reference>
<feature type="transmembrane region" description="Helical" evidence="1">
    <location>
        <begin position="81"/>
        <end position="104"/>
    </location>
</feature>
<dbReference type="AlphaFoldDB" id="D1YVM8"/>
<accession>D1YVM8</accession>
<dbReference type="EMBL" id="AP011532">
    <property type="protein sequence ID" value="BAI60500.1"/>
    <property type="molecule type" value="Genomic_DNA"/>
</dbReference>
<dbReference type="GeneID" id="8680525"/>
<evidence type="ECO:0000313" key="2">
    <source>
        <dbReference type="EMBL" id="BAI60500.1"/>
    </source>
</evidence>
<reference evidence="2 3" key="2">
    <citation type="journal article" date="2008" name="Int. J. Syst. Evol. Microbiol.">
        <title>Methanocella paludicola gen. nov., sp. nov., a methane-producing archaeon, the first isolate of the lineage 'Rice Cluster I', and proposal of the new archaeal order Methanocellales ord. nov.</title>
        <authorList>
            <person name="Sakai S."/>
            <person name="Imachi H."/>
            <person name="Hanada S."/>
            <person name="Ohashi A."/>
            <person name="Harada H."/>
            <person name="Kamagata Y."/>
        </authorList>
    </citation>
    <scope>NUCLEOTIDE SEQUENCE [LARGE SCALE GENOMIC DNA]</scope>
    <source>
        <strain evidence="3">DSM 17711 / JCM 13418 / NBRC 101707 / SANAE</strain>
    </source>
</reference>
<organism evidence="2 3">
    <name type="scientific">Methanocella paludicola (strain DSM 17711 / JCM 13418 / NBRC 101707 / SANAE)</name>
    <dbReference type="NCBI Taxonomy" id="304371"/>
    <lineage>
        <taxon>Archaea</taxon>
        <taxon>Methanobacteriati</taxon>
        <taxon>Methanobacteriota</taxon>
        <taxon>Stenosarchaea group</taxon>
        <taxon>Methanomicrobia</taxon>
        <taxon>Methanocellales</taxon>
        <taxon>Methanocellaceae</taxon>
        <taxon>Methanocella</taxon>
    </lineage>
</organism>
<keyword evidence="1" id="KW-0472">Membrane</keyword>
<sequence length="137" mass="15133">MTRSKEIWRKAFILAIAGGAAFWVANLAISLTPIAAEYRAALSISYLPMLLEALVGGLIIGFCISYFLLRYFDKIPTMSPIFKSVILSFAALCIIEAFTIFVNLNNAPVYLFLLIGAGMNVPRFLALGLVIGYLYKR</sequence>
<evidence type="ECO:0000313" key="3">
    <source>
        <dbReference type="Proteomes" id="UP000001882"/>
    </source>
</evidence>
<keyword evidence="1" id="KW-0812">Transmembrane</keyword>
<keyword evidence="1" id="KW-1133">Transmembrane helix</keyword>
<feature type="transmembrane region" description="Helical" evidence="1">
    <location>
        <begin position="110"/>
        <end position="135"/>
    </location>
</feature>